<dbReference type="Proteomes" id="UP001234495">
    <property type="component" value="Unassembled WGS sequence"/>
</dbReference>
<keyword evidence="3" id="KW-1185">Reference proteome</keyword>
<accession>A0ABT9ZKF2</accession>
<feature type="transmembrane region" description="Helical" evidence="1">
    <location>
        <begin position="20"/>
        <end position="40"/>
    </location>
</feature>
<gene>
    <name evidence="2" type="ORF">J2S19_004064</name>
</gene>
<sequence length="43" mass="4772">MANWTTPEEMARKREIKKKVLTFTFPVIAVIIGVLVTIAANGL</sequence>
<protein>
    <submittedName>
        <fullName evidence="2">Uncharacterized protein</fullName>
    </submittedName>
</protein>
<reference evidence="2 3" key="1">
    <citation type="submission" date="2023-07" db="EMBL/GenBank/DDBJ databases">
        <title>Genomic Encyclopedia of Type Strains, Phase IV (KMG-IV): sequencing the most valuable type-strain genomes for metagenomic binning, comparative biology and taxonomic classification.</title>
        <authorList>
            <person name="Goeker M."/>
        </authorList>
    </citation>
    <scope>NUCLEOTIDE SEQUENCE [LARGE SCALE GENOMIC DNA]</scope>
    <source>
        <strain evidence="2 3">DSM 29005</strain>
    </source>
</reference>
<evidence type="ECO:0000256" key="1">
    <source>
        <dbReference type="SAM" id="Phobius"/>
    </source>
</evidence>
<proteinExistence type="predicted"/>
<keyword evidence="1" id="KW-1133">Transmembrane helix</keyword>
<keyword evidence="1" id="KW-0472">Membrane</keyword>
<comment type="caution">
    <text evidence="2">The sequence shown here is derived from an EMBL/GenBank/DDBJ whole genome shotgun (WGS) entry which is preliminary data.</text>
</comment>
<dbReference type="RefSeq" id="WP_307345073.1">
    <property type="nucleotide sequence ID" value="NZ_JAUSUD010000024.1"/>
</dbReference>
<name>A0ABT9ZKF2_9BACI</name>
<evidence type="ECO:0000313" key="3">
    <source>
        <dbReference type="Proteomes" id="UP001234495"/>
    </source>
</evidence>
<keyword evidence="1" id="KW-0812">Transmembrane</keyword>
<organism evidence="2 3">
    <name type="scientific">Metabacillus malikii</name>
    <dbReference type="NCBI Taxonomy" id="1504265"/>
    <lineage>
        <taxon>Bacteria</taxon>
        <taxon>Bacillati</taxon>
        <taxon>Bacillota</taxon>
        <taxon>Bacilli</taxon>
        <taxon>Bacillales</taxon>
        <taxon>Bacillaceae</taxon>
        <taxon>Metabacillus</taxon>
    </lineage>
</organism>
<dbReference type="EMBL" id="JAUSUD010000024">
    <property type="protein sequence ID" value="MDQ0232742.1"/>
    <property type="molecule type" value="Genomic_DNA"/>
</dbReference>
<evidence type="ECO:0000313" key="2">
    <source>
        <dbReference type="EMBL" id="MDQ0232742.1"/>
    </source>
</evidence>